<dbReference type="RefSeq" id="WP_104811211.1">
    <property type="nucleotide sequence ID" value="NZ_MQUA01000014.1"/>
</dbReference>
<reference evidence="1 2" key="1">
    <citation type="submission" date="2016-11" db="EMBL/GenBank/DDBJ databases">
        <title>Trade-off between light-utilization and light-protection in marine flavobacteria.</title>
        <authorList>
            <person name="Kumagai Y."/>
        </authorList>
    </citation>
    <scope>NUCLEOTIDE SEQUENCE [LARGE SCALE GENOMIC DNA]</scope>
    <source>
        <strain evidence="1 2">ATCC 700397</strain>
    </source>
</reference>
<keyword evidence="2" id="KW-1185">Reference proteome</keyword>
<evidence type="ECO:0000313" key="1">
    <source>
        <dbReference type="EMBL" id="PQB03293.1"/>
    </source>
</evidence>
<dbReference type="AlphaFoldDB" id="A0A2S7KL40"/>
<dbReference type="InterPro" id="IPR041662">
    <property type="entry name" value="SusD-like_2"/>
</dbReference>
<proteinExistence type="predicted"/>
<sequence>MNKLYKTLTIGLIIAITFGCTSDFENINTNPNTTTVGEIKASGMFEPLLYNGAKLWLNYSWFWNNELIQFTAFTGGTTRQEHRYFISDGNWQSVWNTYSRYGNNVSHMYNLSIEQNDKSLEAIALTLKVLYMSNLTDIYGDIPYSEAFNAQAAGGTTKPKFESQKEVYEQMFADLMAANEIYATEPLFIKPSLDGMYGGSMGQWQKFNNSLYLRLLTRVSGRIEMNVGDKMNKVLNDPSTYPIFTSNADNATVIFSGIDPYQNEFAVTNEGSFTSSGRKLAEQLIKMTVLTDNSNMQVYEDPRLAIIGKKNSNVSENPNNIWIGTVAGSTEEERTTVDFGTSWLNTAVLARAESPTTYMDYAEVQFILAEAALKGNISGGETAAKEYYQNAIKASVEKWAEFGQFSETLVLISNEDITIFLASDLASWDSNDNKEELIANQKYLALFWIGMEAYHEYRRTEYPKLTIGDGTIFNDMILPTRFGYPTTTMATNNANAQAALDRVQGSNDMKTPVWWSKQAIE</sequence>
<dbReference type="PROSITE" id="PS51257">
    <property type="entry name" value="PROKAR_LIPOPROTEIN"/>
    <property type="match status" value="1"/>
</dbReference>
<dbReference type="Proteomes" id="UP000239522">
    <property type="component" value="Unassembled WGS sequence"/>
</dbReference>
<dbReference type="Gene3D" id="1.25.40.390">
    <property type="match status" value="1"/>
</dbReference>
<dbReference type="EMBL" id="MQUA01000014">
    <property type="protein sequence ID" value="PQB03293.1"/>
    <property type="molecule type" value="Genomic_DNA"/>
</dbReference>
<evidence type="ECO:0000313" key="2">
    <source>
        <dbReference type="Proteomes" id="UP000239522"/>
    </source>
</evidence>
<comment type="caution">
    <text evidence="1">The sequence shown here is derived from an EMBL/GenBank/DDBJ whole genome shotgun (WGS) entry which is preliminary data.</text>
</comment>
<name>A0A2S7KL40_9FLAO</name>
<gene>
    <name evidence="1" type="ORF">BST83_18480</name>
</gene>
<protein>
    <recommendedName>
        <fullName evidence="3">SusD/RagB family nutrient-binding outer membrane lipoprotein</fullName>
    </recommendedName>
</protein>
<dbReference type="SUPFAM" id="SSF48452">
    <property type="entry name" value="TPR-like"/>
    <property type="match status" value="1"/>
</dbReference>
<accession>A0A2S7KL40</accession>
<dbReference type="OrthoDB" id="725917at2"/>
<organism evidence="1 2">
    <name type="scientific">Polaribacter filamentus</name>
    <dbReference type="NCBI Taxonomy" id="53483"/>
    <lineage>
        <taxon>Bacteria</taxon>
        <taxon>Pseudomonadati</taxon>
        <taxon>Bacteroidota</taxon>
        <taxon>Flavobacteriia</taxon>
        <taxon>Flavobacteriales</taxon>
        <taxon>Flavobacteriaceae</taxon>
    </lineage>
</organism>
<dbReference type="Pfam" id="PF12771">
    <property type="entry name" value="SusD-like_2"/>
    <property type="match status" value="1"/>
</dbReference>
<dbReference type="InterPro" id="IPR011990">
    <property type="entry name" value="TPR-like_helical_dom_sf"/>
</dbReference>
<evidence type="ECO:0008006" key="3">
    <source>
        <dbReference type="Google" id="ProtNLM"/>
    </source>
</evidence>